<evidence type="ECO:0000256" key="1">
    <source>
        <dbReference type="SAM" id="MobiDB-lite"/>
    </source>
</evidence>
<evidence type="ECO:0000313" key="2">
    <source>
        <dbReference type="EnsemblPlants" id="ORUFI10G00160.1"/>
    </source>
</evidence>
<accession>A0A0E0QVI4</accession>
<protein>
    <submittedName>
        <fullName evidence="2">Uncharacterized protein</fullName>
    </submittedName>
</protein>
<reference evidence="3" key="1">
    <citation type="submission" date="2013-06" db="EMBL/GenBank/DDBJ databases">
        <authorList>
            <person name="Zhao Q."/>
        </authorList>
    </citation>
    <scope>NUCLEOTIDE SEQUENCE</scope>
    <source>
        <strain evidence="3">cv. W1943</strain>
    </source>
</reference>
<dbReference type="AlphaFoldDB" id="A0A0E0QVI4"/>
<evidence type="ECO:0000313" key="3">
    <source>
        <dbReference type="Proteomes" id="UP000008022"/>
    </source>
</evidence>
<dbReference type="PANTHER" id="PTHR36140:SF1">
    <property type="entry name" value="F-BOX DOMAIN CONTAINING PROTEIN, EXPRESSED"/>
    <property type="match status" value="1"/>
</dbReference>
<sequence>MAPPAYRNTNARKQLKRKRGQRWQRERSVVIPRSSCHCQRVKLRWFCEKSGLILFTADYRCYTLNLETMEVDMVAGFGIQGDVDN</sequence>
<feature type="region of interest" description="Disordered" evidence="1">
    <location>
        <begin position="1"/>
        <end position="23"/>
    </location>
</feature>
<dbReference type="Proteomes" id="UP000008022">
    <property type="component" value="Unassembled WGS sequence"/>
</dbReference>
<feature type="compositionally biased region" description="Basic residues" evidence="1">
    <location>
        <begin position="13"/>
        <end position="22"/>
    </location>
</feature>
<dbReference type="HOGENOM" id="CLU_2519241_0_0_1"/>
<proteinExistence type="predicted"/>
<dbReference type="EnsemblPlants" id="ORUFI10G00160.1">
    <property type="protein sequence ID" value="ORUFI10G00160.1"/>
    <property type="gene ID" value="ORUFI10G00160"/>
</dbReference>
<keyword evidence="3" id="KW-1185">Reference proteome</keyword>
<dbReference type="PANTHER" id="PTHR36140">
    <property type="entry name" value="F-BOX DOMAIN-CONTAINING PROTEIN-RELATED"/>
    <property type="match status" value="1"/>
</dbReference>
<reference evidence="2" key="2">
    <citation type="submission" date="2015-06" db="UniProtKB">
        <authorList>
            <consortium name="EnsemblPlants"/>
        </authorList>
    </citation>
    <scope>IDENTIFICATION</scope>
</reference>
<name>A0A0E0QVI4_ORYRU</name>
<organism evidence="2 3">
    <name type="scientific">Oryza rufipogon</name>
    <name type="common">Brownbeard rice</name>
    <name type="synonym">Asian wild rice</name>
    <dbReference type="NCBI Taxonomy" id="4529"/>
    <lineage>
        <taxon>Eukaryota</taxon>
        <taxon>Viridiplantae</taxon>
        <taxon>Streptophyta</taxon>
        <taxon>Embryophyta</taxon>
        <taxon>Tracheophyta</taxon>
        <taxon>Spermatophyta</taxon>
        <taxon>Magnoliopsida</taxon>
        <taxon>Liliopsida</taxon>
        <taxon>Poales</taxon>
        <taxon>Poaceae</taxon>
        <taxon>BOP clade</taxon>
        <taxon>Oryzoideae</taxon>
        <taxon>Oryzeae</taxon>
        <taxon>Oryzinae</taxon>
        <taxon>Oryza</taxon>
    </lineage>
</organism>
<dbReference type="Gramene" id="ORUFI10G00160.1">
    <property type="protein sequence ID" value="ORUFI10G00160.1"/>
    <property type="gene ID" value="ORUFI10G00160"/>
</dbReference>